<reference evidence="7" key="1">
    <citation type="journal article" date="2008" name="Infect. Immun.">
        <title>Genomic analysis reveals Mycoplasma pneumoniae repetitive element 1-mediated recombination in a clinical isolate.</title>
        <authorList>
            <person name="Musatovova O."/>
            <person name="Kannan T.R."/>
            <person name="Baseman J.B."/>
        </authorList>
    </citation>
    <scope>NUCLEOTIDE SEQUENCE</scope>
    <source>
        <strain evidence="7">S1</strain>
    </source>
</reference>
<keyword evidence="4" id="KW-0472">Membrane</keyword>
<evidence type="ECO:0000256" key="4">
    <source>
        <dbReference type="SAM" id="Phobius"/>
    </source>
</evidence>
<feature type="compositionally biased region" description="Low complexity" evidence="3">
    <location>
        <begin position="354"/>
        <end position="363"/>
    </location>
</feature>
<organism evidence="7">
    <name type="scientific">Mycoplasmoides pneumoniae</name>
    <name type="common">Mycoplasma pneumoniae</name>
    <dbReference type="NCBI Taxonomy" id="2104"/>
    <lineage>
        <taxon>Bacteria</taxon>
        <taxon>Bacillati</taxon>
        <taxon>Mycoplasmatota</taxon>
        <taxon>Mycoplasmoidales</taxon>
        <taxon>Mycoplasmoidaceae</taxon>
        <taxon>Mycoplasmoides</taxon>
    </lineage>
</organism>
<sequence length="1638" mass="177105">MHQTKKTALSKSTWILILTATASLATGLTVVGHFTSTTTTLKRQQFSYTRPDEVALRHTNAINPRLTPWTYRNTSFSSLPLTGENPGAWALVRDNSAKGITAGSGSQQTTYDPTRTEAALTASTTFALRRYDLAGRALYDLDFSKLNPQTPTRDQTGQITFNPFGGFGLSGAAPQQWDEVKNKVPVEVAQDPSNPYRFAVLLVPRSVVYYGQLQRGLALPNQGSSSGSDSTNQTGAMFGLKVKDATVDSSKQSTESLKGEESSSSSTTSSTSTTQRGGSSNENKVKALQVAVKKKSGSQGNSGDQGTEQVELESNDLANAPIKRGSNNNQQVQLKADDFGTAPSSSGSGTQDGTPTPWTPWLTTEQIHNDPAKFAASILILYDAPYARNRTAIDRVDHLDPKAMTANYPPSWRTPKWNHHGLWDWKARDVLLQTTGFFNPRRHPEWFDGGQTVADNEKTGFDVDNSENTKQGFQKEADSDKSAPIALPFEAYFANIGNLTWFGQALLVFGGNGHVTKSAHTAPLSIGVFRVRYNATGTSATVTGWPYALLFSGMVNKQTDGLKNLPFNNNRWFEYVPRMAVAGAKFVGRELVLAGTITMGDTATVPRLLYDELESNLNLVAQGQGLLREDLQLFTPYGWANRPDLPIGAWSSSSSSSSSSHNAPYYFHNNPDWQDRPIQSVVDAFIKPWEDKNGKDDAKYIYPYRYSGMWAWQVYNWSNKLTDQPLSADFVNENAYQPNSLFAAILNPELLAALPDKVKYGKENEFAANEYERFNQKLTVAPTQGTNWSHFSPTLSRFSTGFNLVGSVLDQVLDYVPWIGNGYRYGNNHRGVDDITAPQTSAGLSSGISTNTSGSRSSLPTFSNIGVGLKANVQATLGGSQTMITGGSPRRTLDQANLQLWTGAGWRNDKASSGQSDDHTKFTSATGMGQQEQSGTSAGNPDSLKQDKISKSGDSLTTQDGNAMDQQEATNYTNLPPNLTPTADWPNALSFTNKNNAQRAQLFLRGLLGSIPVLVNKSGQDDNSKFKAEDQKWSYTDLQSDQTKLNLPAYGEVNGLLNPALVETYFGNTRASGSGSNTTSSPGIGFKIPEQSGTNTTSKAVLITPGLAWTPQDVGNLVVSGTSFSFQLGGWLVTFTDFIKPRAGYLGLQLTGLDASDATQRALIWAPRPWAAFRGSWVNRLGRVESVWDLKGVWADQAQSDSQGSTTTATRDALPEHPNALAFQVSVVEASAYKPNTSSGQTQSTNSSPYLHLVKPKKVIQSDKLDDDLKNLLDPNQVRTKLRQSFGTDHSTQPQPQSLKTTTPVFGTSSGNLSSVLSGGGAGGGSSGSGQSGVDLSPVEKVSGWLVGQLPSTSDGNTSSTNNLAPNTNTGNDVVGVGRLSESNAAKMNDDVDGIVRTPLAELLDGEGQTADTGPQSVKFKSPDQIDFNRLFTHPVTDLFDPVTMLVYDQYIPLFIDIPASVNPKMVRLKVLSFDTNEQSLGLRLEFFKPDQDTQPNNNVQVNPNNGDFLPLLTASSQGPQTLFSPFNQWPDYVLPLAITVPIVVIVLSVTLGLAIGIPMHKNKQALKAGFALSNQKVDVLTKAVGSVFKEIINRTGISQAPKRLKQTDAAKPGAPRPPVPPKPGAPKPPVQPPKKPA</sequence>
<feature type="compositionally biased region" description="Low complexity" evidence="3">
    <location>
        <begin position="1352"/>
        <end position="1363"/>
    </location>
</feature>
<gene>
    <name evidence="7" type="ORF">MPN141</name>
</gene>
<feature type="compositionally biased region" description="Polar residues" evidence="3">
    <location>
        <begin position="922"/>
        <end position="940"/>
    </location>
</feature>
<feature type="compositionally biased region" description="Polar residues" evidence="3">
    <location>
        <begin position="1285"/>
        <end position="1308"/>
    </location>
</feature>
<dbReference type="Pfam" id="PF03257">
    <property type="entry name" value="Adhesin_P1_C"/>
    <property type="match status" value="1"/>
</dbReference>
<feature type="compositionally biased region" description="Polar residues" evidence="3">
    <location>
        <begin position="342"/>
        <end position="353"/>
    </location>
</feature>
<feature type="region of interest" description="Disordered" evidence="3">
    <location>
        <begin position="338"/>
        <end position="363"/>
    </location>
</feature>
<feature type="domain" description="Adhesin P1 C-terminal" evidence="5">
    <location>
        <begin position="1229"/>
        <end position="1345"/>
    </location>
</feature>
<evidence type="ECO:0000259" key="6">
    <source>
        <dbReference type="Pfam" id="PF12378"/>
    </source>
</evidence>
<evidence type="ECO:0000256" key="1">
    <source>
        <dbReference type="ARBA" id="ARBA00007914"/>
    </source>
</evidence>
<dbReference type="InterPro" id="IPR022116">
    <property type="entry name" value="P1_N"/>
</dbReference>
<dbReference type="InterPro" id="IPR004940">
    <property type="entry name" value="Adhesin_P1_C"/>
</dbReference>
<dbReference type="NCBIfam" id="TIGR03839">
    <property type="entry name" value="termin_org_P1"/>
    <property type="match status" value="1"/>
</dbReference>
<feature type="domain" description="Adhesin P1 N-terminal" evidence="6">
    <location>
        <begin position="73"/>
        <end position="583"/>
    </location>
</feature>
<evidence type="ECO:0000259" key="5">
    <source>
        <dbReference type="Pfam" id="PF03257"/>
    </source>
</evidence>
<dbReference type="EMBL" id="EF470909">
    <property type="protein sequence ID" value="ABR53878.1"/>
    <property type="molecule type" value="Genomic_DNA"/>
</dbReference>
<evidence type="ECO:0000256" key="3">
    <source>
        <dbReference type="SAM" id="MobiDB-lite"/>
    </source>
</evidence>
<feature type="compositionally biased region" description="Polar residues" evidence="3">
    <location>
        <begin position="297"/>
        <end position="308"/>
    </location>
</feature>
<feature type="transmembrane region" description="Helical" evidence="4">
    <location>
        <begin position="12"/>
        <end position="34"/>
    </location>
</feature>
<protein>
    <recommendedName>
        <fullName evidence="2">Adhesin P1</fullName>
    </recommendedName>
</protein>
<feature type="compositionally biased region" description="Low complexity" evidence="3">
    <location>
        <begin position="1071"/>
        <end position="1085"/>
    </location>
</feature>
<feature type="region of interest" description="Disordered" evidence="3">
    <location>
        <begin position="906"/>
        <end position="963"/>
    </location>
</feature>
<feature type="compositionally biased region" description="Gly residues" evidence="3">
    <location>
        <begin position="1318"/>
        <end position="1331"/>
    </location>
</feature>
<feature type="region of interest" description="Disordered" evidence="3">
    <location>
        <begin position="1285"/>
        <end position="1373"/>
    </location>
</feature>
<accession>B2BDZ6</accession>
<keyword evidence="4" id="KW-1133">Transmembrane helix</keyword>
<feature type="transmembrane region" description="Helical" evidence="4">
    <location>
        <begin position="1533"/>
        <end position="1558"/>
    </location>
</feature>
<dbReference type="SMR" id="B2BDZ6"/>
<feature type="region of interest" description="Disordered" evidence="3">
    <location>
        <begin position="1600"/>
        <end position="1638"/>
    </location>
</feature>
<reference evidence="7" key="2">
    <citation type="submission" date="2009-02" db="EMBL/GenBank/DDBJ databases">
        <authorList>
            <person name="Musatovova O."/>
            <person name="Baseman J.B."/>
        </authorList>
    </citation>
    <scope>NUCLEOTIDE SEQUENCE</scope>
    <source>
        <strain evidence="7">S1</strain>
    </source>
</reference>
<keyword evidence="4" id="KW-0812">Transmembrane</keyword>
<feature type="region of interest" description="Disordered" evidence="3">
    <location>
        <begin position="246"/>
        <end position="310"/>
    </location>
</feature>
<feature type="compositionally biased region" description="Pro residues" evidence="3">
    <location>
        <begin position="1615"/>
        <end position="1638"/>
    </location>
</feature>
<comment type="similarity">
    <text evidence="1">Belongs to the adhesin P1 family.</text>
</comment>
<dbReference type="InterPro" id="IPR022400">
    <property type="entry name" value="Adhesin_P1"/>
</dbReference>
<dbReference type="Pfam" id="PF12378">
    <property type="entry name" value="P1_N"/>
    <property type="match status" value="1"/>
</dbReference>
<proteinExistence type="inferred from homology"/>
<feature type="region of interest" description="Disordered" evidence="3">
    <location>
        <begin position="1071"/>
        <end position="1092"/>
    </location>
</feature>
<feature type="compositionally biased region" description="Polar residues" evidence="3">
    <location>
        <begin position="952"/>
        <end position="963"/>
    </location>
</feature>
<feature type="compositionally biased region" description="Low complexity" evidence="3">
    <location>
        <begin position="262"/>
        <end position="291"/>
    </location>
</feature>
<evidence type="ECO:0000313" key="7">
    <source>
        <dbReference type="EMBL" id="ABR53878.1"/>
    </source>
</evidence>
<name>B2BDZ6_MYCPM</name>
<evidence type="ECO:0000256" key="2">
    <source>
        <dbReference type="NCBIfam" id="TIGR03839"/>
    </source>
</evidence>